<dbReference type="PROSITE" id="PS51257">
    <property type="entry name" value="PROKAR_LIPOPROTEIN"/>
    <property type="match status" value="1"/>
</dbReference>
<keyword evidence="2" id="KW-1185">Reference proteome</keyword>
<evidence type="ECO:0000313" key="2">
    <source>
        <dbReference type="Proteomes" id="UP001172082"/>
    </source>
</evidence>
<proteinExistence type="predicted"/>
<reference evidence="1" key="1">
    <citation type="submission" date="2023-06" db="EMBL/GenBank/DDBJ databases">
        <title>Genomic of Parafulvivirga corallium.</title>
        <authorList>
            <person name="Wang G."/>
        </authorList>
    </citation>
    <scope>NUCLEOTIDE SEQUENCE</scope>
    <source>
        <strain evidence="1">BMA10</strain>
    </source>
</reference>
<gene>
    <name evidence="1" type="ORF">QQ008_29075</name>
</gene>
<evidence type="ECO:0000313" key="1">
    <source>
        <dbReference type="EMBL" id="MDN5205471.1"/>
    </source>
</evidence>
<dbReference type="RefSeq" id="WP_346755493.1">
    <property type="nucleotide sequence ID" value="NZ_JAUJEA010000019.1"/>
</dbReference>
<dbReference type="EMBL" id="JAUJEA010000019">
    <property type="protein sequence ID" value="MDN5205471.1"/>
    <property type="molecule type" value="Genomic_DNA"/>
</dbReference>
<protein>
    <recommendedName>
        <fullName evidence="3">Lipocalin-like domain-containing protein</fullName>
    </recommendedName>
</protein>
<name>A0ABT8KXD6_9BACT</name>
<sequence length="154" mass="16576">MKQILIIGLLLVLLSCGEDDDAAISRANIIGTWTMQIDSINTELEFIFEGNGNISIGRAIKSQEDAVTGAKCYTEIQLGQYELNGGTVTMELNTLLVWAGGAICAPKEILFSSPINPTETGEAIAAINREENRLQLTFAPGNDLSEFGTVLLVK</sequence>
<dbReference type="Proteomes" id="UP001172082">
    <property type="component" value="Unassembled WGS sequence"/>
</dbReference>
<evidence type="ECO:0008006" key="3">
    <source>
        <dbReference type="Google" id="ProtNLM"/>
    </source>
</evidence>
<comment type="caution">
    <text evidence="1">The sequence shown here is derived from an EMBL/GenBank/DDBJ whole genome shotgun (WGS) entry which is preliminary data.</text>
</comment>
<accession>A0ABT8KXD6</accession>
<organism evidence="1 2">
    <name type="scientific">Splendidivirga corallicola</name>
    <dbReference type="NCBI Taxonomy" id="3051826"/>
    <lineage>
        <taxon>Bacteria</taxon>
        <taxon>Pseudomonadati</taxon>
        <taxon>Bacteroidota</taxon>
        <taxon>Cytophagia</taxon>
        <taxon>Cytophagales</taxon>
        <taxon>Splendidivirgaceae</taxon>
        <taxon>Splendidivirga</taxon>
    </lineage>
</organism>